<name>A8ZSW4_DESOH</name>
<dbReference type="AlphaFoldDB" id="A8ZSW4"/>
<evidence type="ECO:0000259" key="1">
    <source>
        <dbReference type="Pfam" id="PF01592"/>
    </source>
</evidence>
<dbReference type="GO" id="GO:0016226">
    <property type="term" value="P:iron-sulfur cluster assembly"/>
    <property type="evidence" value="ECO:0007669"/>
    <property type="project" value="InterPro"/>
</dbReference>
<dbReference type="Gene3D" id="3.90.1010.10">
    <property type="match status" value="1"/>
</dbReference>
<dbReference type="EMBL" id="CP000859">
    <property type="protein sequence ID" value="ABW66128.1"/>
    <property type="molecule type" value="Genomic_DNA"/>
</dbReference>
<dbReference type="GO" id="GO:0051536">
    <property type="term" value="F:iron-sulfur cluster binding"/>
    <property type="evidence" value="ECO:0007669"/>
    <property type="project" value="InterPro"/>
</dbReference>
<dbReference type="eggNOG" id="COG0822">
    <property type="taxonomic scope" value="Bacteria"/>
</dbReference>
<reference evidence="2 3" key="1">
    <citation type="submission" date="2007-10" db="EMBL/GenBank/DDBJ databases">
        <title>Complete sequence of Desulfococcus oleovorans Hxd3.</title>
        <authorList>
            <consortium name="US DOE Joint Genome Institute"/>
            <person name="Copeland A."/>
            <person name="Lucas S."/>
            <person name="Lapidus A."/>
            <person name="Barry K."/>
            <person name="Glavina del Rio T."/>
            <person name="Dalin E."/>
            <person name="Tice H."/>
            <person name="Pitluck S."/>
            <person name="Kiss H."/>
            <person name="Brettin T."/>
            <person name="Bruce D."/>
            <person name="Detter J.C."/>
            <person name="Han C."/>
            <person name="Schmutz J."/>
            <person name="Larimer F."/>
            <person name="Land M."/>
            <person name="Hauser L."/>
            <person name="Kyrpides N."/>
            <person name="Kim E."/>
            <person name="Wawrik B."/>
            <person name="Richardson P."/>
        </authorList>
    </citation>
    <scope>NUCLEOTIDE SEQUENCE [LARGE SCALE GENOMIC DNA]</scope>
    <source>
        <strain evidence="3">DSM 6200 / JCM 39069 / Hxd3</strain>
    </source>
</reference>
<dbReference type="InterPro" id="IPR002871">
    <property type="entry name" value="NIF_FeS_clus_asmbl_NifU_N"/>
</dbReference>
<dbReference type="KEGG" id="dol:Dole_0318"/>
<feature type="domain" description="NIF system FeS cluster assembly NifU N-terminal" evidence="1">
    <location>
        <begin position="12"/>
        <end position="102"/>
    </location>
</feature>
<gene>
    <name evidence="2" type="ordered locus">Dole_0318</name>
</gene>
<sequence>MAHSDGHGAKTGECGDTVEMFIKKGTDSIIEQVLFDIRGCRNTHASANAVAVLAEGKKIEAAWEITPEAVIDLLETLPPDHFHCAELAVGAFYLALADCRNQHES</sequence>
<dbReference type="Pfam" id="PF01592">
    <property type="entry name" value="NifU_N"/>
    <property type="match status" value="1"/>
</dbReference>
<accession>A8ZSW4</accession>
<proteinExistence type="predicted"/>
<evidence type="ECO:0000313" key="3">
    <source>
        <dbReference type="Proteomes" id="UP000008561"/>
    </source>
</evidence>
<dbReference type="STRING" id="96561.Dole_0318"/>
<dbReference type="Proteomes" id="UP000008561">
    <property type="component" value="Chromosome"/>
</dbReference>
<dbReference type="SUPFAM" id="SSF82649">
    <property type="entry name" value="SufE/NifU"/>
    <property type="match status" value="1"/>
</dbReference>
<dbReference type="GO" id="GO:0005506">
    <property type="term" value="F:iron ion binding"/>
    <property type="evidence" value="ECO:0007669"/>
    <property type="project" value="InterPro"/>
</dbReference>
<protein>
    <submittedName>
        <fullName evidence="2">Nitrogen-fixing NifU domain protein</fullName>
    </submittedName>
</protein>
<organism evidence="2 3">
    <name type="scientific">Desulfosudis oleivorans (strain DSM 6200 / JCM 39069 / Hxd3)</name>
    <name type="common">Desulfococcus oleovorans</name>
    <dbReference type="NCBI Taxonomy" id="96561"/>
    <lineage>
        <taxon>Bacteria</taxon>
        <taxon>Pseudomonadati</taxon>
        <taxon>Thermodesulfobacteriota</taxon>
        <taxon>Desulfobacteria</taxon>
        <taxon>Desulfobacterales</taxon>
        <taxon>Desulfosudaceae</taxon>
        <taxon>Desulfosudis</taxon>
    </lineage>
</organism>
<dbReference type="PANTHER" id="PTHR10093">
    <property type="entry name" value="IRON-SULFUR CLUSTER ASSEMBLY ENZYME NIFU HOMOLOG"/>
    <property type="match status" value="1"/>
</dbReference>
<evidence type="ECO:0000313" key="2">
    <source>
        <dbReference type="EMBL" id="ABW66128.1"/>
    </source>
</evidence>
<keyword evidence="3" id="KW-1185">Reference proteome</keyword>
<dbReference type="HOGENOM" id="CLU_079283_5_1_7"/>